<reference evidence="1" key="1">
    <citation type="submission" date="2021-09" db="EMBL/GenBank/DDBJ databases">
        <title>Complete genome sequence and metabolic characterization of Streptomyces tanashiensis DSM 731 the producer of antibacterial Kalafungin and diverse secondary metabolites.</title>
        <authorList>
            <person name="Abbasi M.N."/>
            <person name="Anwar M.N."/>
            <person name="Alam K."/>
            <person name="Shoaib M."/>
            <person name="Lin Z."/>
            <person name="Hayat M."/>
            <person name="Ali M.I."/>
            <person name="Malik H.M.T."/>
            <person name="Ahmed I."/>
            <person name="Li A."/>
            <person name="Hailong Wang H."/>
            <person name="Zhang Y."/>
        </authorList>
    </citation>
    <scope>NUCLEOTIDE SEQUENCE</scope>
    <source>
        <strain evidence="1">Kala</strain>
    </source>
</reference>
<dbReference type="GeneID" id="95604765"/>
<proteinExistence type="predicted"/>
<protein>
    <submittedName>
        <fullName evidence="1">Uncharacterized protein</fullName>
    </submittedName>
</protein>
<dbReference type="RefSeq" id="WP_190102327.1">
    <property type="nucleotide sequence ID" value="NZ_BMUH01000002.1"/>
</dbReference>
<evidence type="ECO:0000313" key="2">
    <source>
        <dbReference type="Proteomes" id="UP001164506"/>
    </source>
</evidence>
<dbReference type="EMBL" id="CP084204">
    <property type="protein sequence ID" value="UZX25596.1"/>
    <property type="molecule type" value="Genomic_DNA"/>
</dbReference>
<sequence>MGKSIEVDLPGALLRLLHPFDESAPAKLTYQFDLTGLSPAEALKVLRLRRRLSLGGDFRVMIDGHLAGAGRLPKSGTAGDLRRWAQLQLFLEVLQVADQVAVIGDGAGAETMTTMSSESACRRGRMWPSRKVMVVEPPLAMSGRNGAYAGARPIRPPGMRTWGIEAWKGNSAEVGVPKGLGGEGNPVSDSLKVWARGCTASTAPGM</sequence>
<evidence type="ECO:0000313" key="1">
    <source>
        <dbReference type="EMBL" id="UZX25596.1"/>
    </source>
</evidence>
<gene>
    <name evidence="1" type="ORF">LDH80_35030</name>
</gene>
<accession>A0ABY6R794</accession>
<organism evidence="1 2">
    <name type="scientific">Streptomyces tanashiensis</name>
    <dbReference type="NCBI Taxonomy" id="67367"/>
    <lineage>
        <taxon>Bacteria</taxon>
        <taxon>Bacillati</taxon>
        <taxon>Actinomycetota</taxon>
        <taxon>Actinomycetes</taxon>
        <taxon>Kitasatosporales</taxon>
        <taxon>Streptomycetaceae</taxon>
        <taxon>Streptomyces</taxon>
    </lineage>
</organism>
<name>A0ABY6R794_9ACTN</name>
<dbReference type="Proteomes" id="UP001164506">
    <property type="component" value="Chromosome"/>
</dbReference>
<keyword evidence="2" id="KW-1185">Reference proteome</keyword>